<dbReference type="EMBL" id="LZJY01000134">
    <property type="protein sequence ID" value="OBI06102.1"/>
    <property type="molecule type" value="Genomic_DNA"/>
</dbReference>
<accession>A0A1A2VZN7</accession>
<sequence length="149" mass="15561">MHGFIRGVATLGVRRGDLHARLIADPDVAANPVAYYDELRAAGPLVKGRVSYLTADHALPEAAGEPVDIADLHPLGHDPVTAGEHHGLDGAVAILDVDGPVLLVLAARRRPGAVRGAVDGQAGRFARRGLGLAAPREADAGDHEEDNRE</sequence>
<evidence type="ECO:0000256" key="1">
    <source>
        <dbReference type="SAM" id="MobiDB-lite"/>
    </source>
</evidence>
<comment type="caution">
    <text evidence="2">The sequence shown here is derived from an EMBL/GenBank/DDBJ whole genome shotgun (WGS) entry which is preliminary data.</text>
</comment>
<dbReference type="AlphaFoldDB" id="A0A1A2VZN7"/>
<feature type="compositionally biased region" description="Basic and acidic residues" evidence="1">
    <location>
        <begin position="136"/>
        <end position="149"/>
    </location>
</feature>
<proteinExistence type="predicted"/>
<gene>
    <name evidence="2" type="ORF">A5679_12665</name>
</gene>
<feature type="region of interest" description="Disordered" evidence="1">
    <location>
        <begin position="129"/>
        <end position="149"/>
    </location>
</feature>
<evidence type="ECO:0000313" key="3">
    <source>
        <dbReference type="Proteomes" id="UP000092207"/>
    </source>
</evidence>
<evidence type="ECO:0000313" key="2">
    <source>
        <dbReference type="EMBL" id="OBI06102.1"/>
    </source>
</evidence>
<organism evidence="2 3">
    <name type="scientific">Mycobacterium scrofulaceum</name>
    <dbReference type="NCBI Taxonomy" id="1783"/>
    <lineage>
        <taxon>Bacteria</taxon>
        <taxon>Bacillati</taxon>
        <taxon>Actinomycetota</taxon>
        <taxon>Actinomycetes</taxon>
        <taxon>Mycobacteriales</taxon>
        <taxon>Mycobacteriaceae</taxon>
        <taxon>Mycobacterium</taxon>
    </lineage>
</organism>
<reference evidence="2 3" key="1">
    <citation type="submission" date="2016-06" db="EMBL/GenBank/DDBJ databases">
        <authorList>
            <person name="Kjaerup R.B."/>
            <person name="Dalgaard T.S."/>
            <person name="Juul-Madsen H.R."/>
        </authorList>
    </citation>
    <scope>NUCLEOTIDE SEQUENCE [LARGE SCALE GENOMIC DNA]</scope>
    <source>
        <strain evidence="2 3">E2838</strain>
    </source>
</reference>
<protein>
    <submittedName>
        <fullName evidence="2">Uncharacterized protein</fullName>
    </submittedName>
</protein>
<name>A0A1A2VZN7_MYCSC</name>
<dbReference type="Proteomes" id="UP000092207">
    <property type="component" value="Unassembled WGS sequence"/>
</dbReference>